<proteinExistence type="predicted"/>
<organism evidence="2 3">
    <name type="scientific">Parascedosporium putredinis</name>
    <dbReference type="NCBI Taxonomy" id="1442378"/>
    <lineage>
        <taxon>Eukaryota</taxon>
        <taxon>Fungi</taxon>
        <taxon>Dikarya</taxon>
        <taxon>Ascomycota</taxon>
        <taxon>Pezizomycotina</taxon>
        <taxon>Sordariomycetes</taxon>
        <taxon>Hypocreomycetidae</taxon>
        <taxon>Microascales</taxon>
        <taxon>Microascaceae</taxon>
        <taxon>Parascedosporium</taxon>
    </lineage>
</organism>
<dbReference type="InterPro" id="IPR000228">
    <property type="entry name" value="RNA3'_term_phos_cyc"/>
</dbReference>
<dbReference type="PANTHER" id="PTHR11096">
    <property type="entry name" value="RNA 3' TERMINAL PHOSPHATE CYCLASE"/>
    <property type="match status" value="1"/>
</dbReference>
<dbReference type="AlphaFoldDB" id="A0A9P1M5J0"/>
<evidence type="ECO:0000259" key="1">
    <source>
        <dbReference type="Pfam" id="PF01137"/>
    </source>
</evidence>
<dbReference type="OrthoDB" id="25029at2759"/>
<sequence>MVGQRRKKKPLLLDGRTGEGGGQLVRIAVALSAVTGQPIRIINVRGNRTSGRRVGKRGAMQVTGGGLKNQHVAAIKFLAEVTDAEVEGLVVGSKTLTFIPNVGPTALLRRNFKVVPESSGASAMLAFQAILPFLLYAGDERLAHRTRAPRPHTGAPERPYTEPADFEVKTIDVTMIVPFRLQETLQGALSRSIDSLFPGVDINFAKVEDSGHGTRIYVLLVGISAAGLRWGRDVLYAVPKNNNETSASLSENISRLAAKALFSELPRSGEDEGADDEAAVVEGVENLDIGAEASEAITSEPFGHGTLHSKTARWISQYLLPDARFHQMGDVVDGAGIRFA</sequence>
<dbReference type="InterPro" id="IPR037136">
    <property type="entry name" value="RNA3'_phos_cyclase_dom_sf"/>
</dbReference>
<dbReference type="InterPro" id="IPR013792">
    <property type="entry name" value="RNA3'P_cycl/enolpyr_Trfase_a/b"/>
</dbReference>
<reference evidence="2" key="1">
    <citation type="submission" date="2022-11" db="EMBL/GenBank/DDBJ databases">
        <authorList>
            <person name="Scott C."/>
            <person name="Bruce N."/>
        </authorList>
    </citation>
    <scope>NUCLEOTIDE SEQUENCE</scope>
</reference>
<gene>
    <name evidence="2" type="ORF">PPNO1_LOCUS868</name>
</gene>
<dbReference type="GO" id="GO:0006396">
    <property type="term" value="P:RNA processing"/>
    <property type="evidence" value="ECO:0007669"/>
    <property type="project" value="InterPro"/>
</dbReference>
<dbReference type="Gene3D" id="3.65.10.20">
    <property type="entry name" value="RNA 3'-terminal phosphate cyclase domain"/>
    <property type="match status" value="1"/>
</dbReference>
<comment type="caution">
    <text evidence="2">The sequence shown here is derived from an EMBL/GenBank/DDBJ whole genome shotgun (WGS) entry which is preliminary data.</text>
</comment>
<protein>
    <recommendedName>
        <fullName evidence="1">RNA 3'-terminal phosphate cyclase domain-containing protein</fullName>
    </recommendedName>
</protein>
<dbReference type="SUPFAM" id="SSF55205">
    <property type="entry name" value="EPT/RTPC-like"/>
    <property type="match status" value="1"/>
</dbReference>
<evidence type="ECO:0000313" key="2">
    <source>
        <dbReference type="EMBL" id="CAI4211071.1"/>
    </source>
</evidence>
<dbReference type="EMBL" id="CALLCH030000001">
    <property type="protein sequence ID" value="CAI4211071.1"/>
    <property type="molecule type" value="Genomic_DNA"/>
</dbReference>
<name>A0A9P1M5J0_9PEZI</name>
<dbReference type="PANTHER" id="PTHR11096:SF0">
    <property type="entry name" value="RNA 3'-TERMINAL PHOSPHATE CYCLASE"/>
    <property type="match status" value="1"/>
</dbReference>
<dbReference type="GO" id="GO:0005634">
    <property type="term" value="C:nucleus"/>
    <property type="evidence" value="ECO:0007669"/>
    <property type="project" value="TreeGrafter"/>
</dbReference>
<dbReference type="Pfam" id="PF01137">
    <property type="entry name" value="RTC"/>
    <property type="match status" value="1"/>
</dbReference>
<evidence type="ECO:0000313" key="3">
    <source>
        <dbReference type="Proteomes" id="UP000838763"/>
    </source>
</evidence>
<dbReference type="GO" id="GO:0003963">
    <property type="term" value="F:RNA-3'-phosphate cyclase activity"/>
    <property type="evidence" value="ECO:0007669"/>
    <property type="project" value="TreeGrafter"/>
</dbReference>
<keyword evidence="3" id="KW-1185">Reference proteome</keyword>
<dbReference type="InterPro" id="IPR023797">
    <property type="entry name" value="RNA3'_phos_cyclase_dom"/>
</dbReference>
<accession>A0A9P1M5J0</accession>
<dbReference type="Proteomes" id="UP000838763">
    <property type="component" value="Unassembled WGS sequence"/>
</dbReference>
<feature type="domain" description="RNA 3'-terminal phosphate cyclase" evidence="1">
    <location>
        <begin position="18"/>
        <end position="139"/>
    </location>
</feature>